<evidence type="ECO:0000313" key="3">
    <source>
        <dbReference type="WBParaSite" id="SVE_1063000.1"/>
    </source>
</evidence>
<accession>A0A0K0FNQ0</accession>
<dbReference type="AlphaFoldDB" id="A0A0K0FNQ0"/>
<reference evidence="3" key="2">
    <citation type="submission" date="2015-08" db="UniProtKB">
        <authorList>
            <consortium name="WormBaseParasite"/>
        </authorList>
    </citation>
    <scope>IDENTIFICATION</scope>
</reference>
<proteinExistence type="predicted"/>
<dbReference type="Proteomes" id="UP000035680">
    <property type="component" value="Unassembled WGS sequence"/>
</dbReference>
<evidence type="ECO:0000313" key="2">
    <source>
        <dbReference type="Proteomes" id="UP000035680"/>
    </source>
</evidence>
<name>A0A0K0FNQ0_STRVS</name>
<organism evidence="2 3">
    <name type="scientific">Strongyloides venezuelensis</name>
    <name type="common">Threadworm</name>
    <dbReference type="NCBI Taxonomy" id="75913"/>
    <lineage>
        <taxon>Eukaryota</taxon>
        <taxon>Metazoa</taxon>
        <taxon>Ecdysozoa</taxon>
        <taxon>Nematoda</taxon>
        <taxon>Chromadorea</taxon>
        <taxon>Rhabditida</taxon>
        <taxon>Tylenchina</taxon>
        <taxon>Panagrolaimomorpha</taxon>
        <taxon>Strongyloidoidea</taxon>
        <taxon>Strongyloididae</taxon>
        <taxon>Strongyloides</taxon>
    </lineage>
</organism>
<sequence length="142" mass="16792">MVKTKSRSAPKPVKIAGKDRRVITKTEEFNEIVRRARRDAKKGSTTTSNDGDNVSSEIEFDESIGRMATDEEEKTLRHEIRDLREYFKNTIIVNNYKENGQYLIIKNVDNTRLVKGMRYQYNCFIEDDMKRYSMPQWKKETN</sequence>
<dbReference type="WBParaSite" id="SVE_1063000.1">
    <property type="protein sequence ID" value="SVE_1063000.1"/>
    <property type="gene ID" value="SVE_1063000"/>
</dbReference>
<evidence type="ECO:0000256" key="1">
    <source>
        <dbReference type="SAM" id="MobiDB-lite"/>
    </source>
</evidence>
<keyword evidence="2" id="KW-1185">Reference proteome</keyword>
<feature type="region of interest" description="Disordered" evidence="1">
    <location>
        <begin position="35"/>
        <end position="67"/>
    </location>
</feature>
<reference evidence="2" key="1">
    <citation type="submission" date="2014-07" db="EMBL/GenBank/DDBJ databases">
        <authorList>
            <person name="Martin A.A"/>
            <person name="De Silva N."/>
        </authorList>
    </citation>
    <scope>NUCLEOTIDE SEQUENCE</scope>
</reference>
<protein>
    <submittedName>
        <fullName evidence="3">IBB domain-containing protein</fullName>
    </submittedName>
</protein>
<feature type="compositionally biased region" description="Polar residues" evidence="1">
    <location>
        <begin position="43"/>
        <end position="56"/>
    </location>
</feature>